<organism evidence="2 3">
    <name type="scientific">Chitinivibrio alkaliphilus ACht1</name>
    <dbReference type="NCBI Taxonomy" id="1313304"/>
    <lineage>
        <taxon>Bacteria</taxon>
        <taxon>Pseudomonadati</taxon>
        <taxon>Fibrobacterota</taxon>
        <taxon>Chitinivibrionia</taxon>
        <taxon>Chitinivibrionales</taxon>
        <taxon>Chitinivibrionaceae</taxon>
        <taxon>Chitinivibrio</taxon>
    </lineage>
</organism>
<gene>
    <name evidence="2" type="ORF">CALK_2088</name>
</gene>
<dbReference type="AlphaFoldDB" id="U7D3H8"/>
<feature type="compositionally biased region" description="Basic residues" evidence="1">
    <location>
        <begin position="112"/>
        <end position="125"/>
    </location>
</feature>
<dbReference type="RefSeq" id="WP_022637496.1">
    <property type="nucleotide sequence ID" value="NZ_ASJR01000021.1"/>
</dbReference>
<dbReference type="STRING" id="1313304.CALK_2088"/>
<name>U7D3H8_9BACT</name>
<feature type="compositionally biased region" description="Polar residues" evidence="1">
    <location>
        <begin position="31"/>
        <end position="41"/>
    </location>
</feature>
<feature type="region of interest" description="Disordered" evidence="1">
    <location>
        <begin position="21"/>
        <end position="130"/>
    </location>
</feature>
<evidence type="ECO:0000256" key="1">
    <source>
        <dbReference type="SAM" id="MobiDB-lite"/>
    </source>
</evidence>
<dbReference type="EMBL" id="ASJR01000021">
    <property type="protein sequence ID" value="ERP31059.1"/>
    <property type="molecule type" value="Genomic_DNA"/>
</dbReference>
<reference evidence="2 3" key="1">
    <citation type="journal article" date="2013" name="Environ. Microbiol.">
        <title>Genome analysis of Chitinivibrio alkaliphilus gen. nov., sp. nov., a novel extremely haloalkaliphilic anaerobic chitinolytic bacterium from the candidate phylum Termite Group 3.</title>
        <authorList>
            <person name="Sorokin D.Y."/>
            <person name="Gumerov V.M."/>
            <person name="Rakitin A.L."/>
            <person name="Beletsky A.V."/>
            <person name="Damste J.S."/>
            <person name="Muyzer G."/>
            <person name="Mardanov A.V."/>
            <person name="Ravin N.V."/>
        </authorList>
    </citation>
    <scope>NUCLEOTIDE SEQUENCE [LARGE SCALE GENOMIC DNA]</scope>
    <source>
        <strain evidence="2 3">ACht1</strain>
    </source>
</reference>
<dbReference type="Proteomes" id="UP000017148">
    <property type="component" value="Unassembled WGS sequence"/>
</dbReference>
<accession>U7D3H8</accession>
<feature type="compositionally biased region" description="Basic and acidic residues" evidence="1">
    <location>
        <begin position="75"/>
        <end position="91"/>
    </location>
</feature>
<protein>
    <submittedName>
        <fullName evidence="2">Uncharacterized protein</fullName>
    </submittedName>
</protein>
<feature type="compositionally biased region" description="Basic and acidic residues" evidence="1">
    <location>
        <begin position="98"/>
        <end position="111"/>
    </location>
</feature>
<keyword evidence="3" id="KW-1185">Reference proteome</keyword>
<proteinExistence type="predicted"/>
<comment type="caution">
    <text evidence="2">The sequence shown here is derived from an EMBL/GenBank/DDBJ whole genome shotgun (WGS) entry which is preliminary data.</text>
</comment>
<sequence>MEELLIIVGFIVYSVVKTVLDGKKEEDDSPQESSRSETASKQGDKSPARPAPSTVKELMEQLREAGSAAASSMENRPEQRADTVEEPETWKDAQSPQRKRDSWIAREEVHSPHRRSDKVSHKRPVERRIQGTKLRQAVVLREILNPPVGIQ</sequence>
<evidence type="ECO:0000313" key="2">
    <source>
        <dbReference type="EMBL" id="ERP31059.1"/>
    </source>
</evidence>
<evidence type="ECO:0000313" key="3">
    <source>
        <dbReference type="Proteomes" id="UP000017148"/>
    </source>
</evidence>